<dbReference type="InterPro" id="IPR036397">
    <property type="entry name" value="RNaseH_sf"/>
</dbReference>
<dbReference type="InterPro" id="IPR050863">
    <property type="entry name" value="CenT-Element_Derived"/>
</dbReference>
<reference evidence="2 3" key="1">
    <citation type="submission" date="2014-04" db="EMBL/GenBank/DDBJ databases">
        <authorList>
            <consortium name="DOE Joint Genome Institute"/>
            <person name="Kuo A."/>
            <person name="Martino E."/>
            <person name="Perotto S."/>
            <person name="Kohler A."/>
            <person name="Nagy L.G."/>
            <person name="Floudas D."/>
            <person name="Copeland A."/>
            <person name="Barry K.W."/>
            <person name="Cichocki N."/>
            <person name="Veneault-Fourrey C."/>
            <person name="LaButti K."/>
            <person name="Lindquist E.A."/>
            <person name="Lipzen A."/>
            <person name="Lundell T."/>
            <person name="Morin E."/>
            <person name="Murat C."/>
            <person name="Sun H."/>
            <person name="Tunlid A."/>
            <person name="Henrissat B."/>
            <person name="Grigoriev I.V."/>
            <person name="Hibbett D.S."/>
            <person name="Martin F."/>
            <person name="Nordberg H.P."/>
            <person name="Cantor M.N."/>
            <person name="Hua S.X."/>
        </authorList>
    </citation>
    <scope>NUCLEOTIDE SEQUENCE [LARGE SCALE GENOMIC DNA]</scope>
    <source>
        <strain evidence="2 3">Zn</strain>
    </source>
</reference>
<dbReference type="EMBL" id="KN832907">
    <property type="protein sequence ID" value="KIM92733.1"/>
    <property type="molecule type" value="Genomic_DNA"/>
</dbReference>
<dbReference type="PANTHER" id="PTHR19303:SF74">
    <property type="entry name" value="POGO TRANSPOSABLE ELEMENT WITH KRAB DOMAIN"/>
    <property type="match status" value="1"/>
</dbReference>
<dbReference type="GO" id="GO:0005634">
    <property type="term" value="C:nucleus"/>
    <property type="evidence" value="ECO:0007669"/>
    <property type="project" value="TreeGrafter"/>
</dbReference>
<keyword evidence="3" id="KW-1185">Reference proteome</keyword>
<organism evidence="2 3">
    <name type="scientific">Oidiodendron maius (strain Zn)</name>
    <dbReference type="NCBI Taxonomy" id="913774"/>
    <lineage>
        <taxon>Eukaryota</taxon>
        <taxon>Fungi</taxon>
        <taxon>Dikarya</taxon>
        <taxon>Ascomycota</taxon>
        <taxon>Pezizomycotina</taxon>
        <taxon>Leotiomycetes</taxon>
        <taxon>Leotiomycetes incertae sedis</taxon>
        <taxon>Myxotrichaceae</taxon>
        <taxon>Oidiodendron</taxon>
    </lineage>
</organism>
<feature type="domain" description="DDE-1" evidence="1">
    <location>
        <begin position="33"/>
        <end position="199"/>
    </location>
</feature>
<reference evidence="3" key="2">
    <citation type="submission" date="2015-01" db="EMBL/GenBank/DDBJ databases">
        <title>Evolutionary Origins and Diversification of the Mycorrhizal Mutualists.</title>
        <authorList>
            <consortium name="DOE Joint Genome Institute"/>
            <consortium name="Mycorrhizal Genomics Consortium"/>
            <person name="Kohler A."/>
            <person name="Kuo A."/>
            <person name="Nagy L.G."/>
            <person name="Floudas D."/>
            <person name="Copeland A."/>
            <person name="Barry K.W."/>
            <person name="Cichocki N."/>
            <person name="Veneault-Fourrey C."/>
            <person name="LaButti K."/>
            <person name="Lindquist E.A."/>
            <person name="Lipzen A."/>
            <person name="Lundell T."/>
            <person name="Morin E."/>
            <person name="Murat C."/>
            <person name="Riley R."/>
            <person name="Ohm R."/>
            <person name="Sun H."/>
            <person name="Tunlid A."/>
            <person name="Henrissat B."/>
            <person name="Grigoriev I.V."/>
            <person name="Hibbett D.S."/>
            <person name="Martin F."/>
        </authorList>
    </citation>
    <scope>NUCLEOTIDE SEQUENCE [LARGE SCALE GENOMIC DNA]</scope>
    <source>
        <strain evidence="3">Zn</strain>
    </source>
</reference>
<evidence type="ECO:0000313" key="2">
    <source>
        <dbReference type="EMBL" id="KIM92733.1"/>
    </source>
</evidence>
<accession>A0A0C3C1L2</accession>
<dbReference type="AlphaFoldDB" id="A0A0C3C1L2"/>
<dbReference type="Gene3D" id="3.30.420.10">
    <property type="entry name" value="Ribonuclease H-like superfamily/Ribonuclease H"/>
    <property type="match status" value="1"/>
</dbReference>
<name>A0A0C3C1L2_OIDMZ</name>
<dbReference type="Proteomes" id="UP000054321">
    <property type="component" value="Unassembled WGS sequence"/>
</dbReference>
<proteinExistence type="predicted"/>
<protein>
    <recommendedName>
        <fullName evidence="1">DDE-1 domain-containing protein</fullName>
    </recommendedName>
</protein>
<dbReference type="HOGENOM" id="CLU_013929_4_0_1"/>
<dbReference type="InParanoid" id="A0A0C3C1L2"/>
<sequence>MDEKGCMKGVGENVKVLVPRSEAYAFSAQPGNREWVSIIECISTHSYILPPFIIFEGKRIQDDWTDNSIGKQTVIQVSPNGWTDNKIALTWIKHFDQYTVHQTQGIYRLLILDGHTSHVTLDFVQYCQEHNIVLLCLPPHSTHYLQPLDVGIFGPLARAYRTLVSQGSIFGAERIDNYQFLQYYQKARQTILQNIPSAWRGTGLVPFCPDKILLPLRPKTPPVLTDENGRTINVPIGSELAIQINDMVSQLLDVCQSPLKQGILFIKQTALTAIADRATLRSLNQGLVEKTTKQRRKKTGKHFGEARVLTVEDILTKAQERETREAIEGAEKARKRALYGKMGFAKLVWKELSMGTEIFE</sequence>
<dbReference type="OrthoDB" id="3560646at2759"/>
<dbReference type="Pfam" id="PF03184">
    <property type="entry name" value="DDE_1"/>
    <property type="match status" value="1"/>
</dbReference>
<dbReference type="InterPro" id="IPR004875">
    <property type="entry name" value="DDE_SF_endonuclease_dom"/>
</dbReference>
<evidence type="ECO:0000259" key="1">
    <source>
        <dbReference type="Pfam" id="PF03184"/>
    </source>
</evidence>
<gene>
    <name evidence="2" type="ORF">OIDMADRAFT_173813</name>
</gene>
<dbReference type="PANTHER" id="PTHR19303">
    <property type="entry name" value="TRANSPOSON"/>
    <property type="match status" value="1"/>
</dbReference>
<evidence type="ECO:0000313" key="3">
    <source>
        <dbReference type="Proteomes" id="UP000054321"/>
    </source>
</evidence>
<dbReference type="GO" id="GO:0003677">
    <property type="term" value="F:DNA binding"/>
    <property type="evidence" value="ECO:0007669"/>
    <property type="project" value="TreeGrafter"/>
</dbReference>